<accession>A0ABY4X745</accession>
<evidence type="ECO:0000313" key="1">
    <source>
        <dbReference type="EMBL" id="USI72732.1"/>
    </source>
</evidence>
<gene>
    <name evidence="1" type="ORF">LHA26_15885</name>
</gene>
<dbReference type="EMBL" id="CP084930">
    <property type="protein sequence ID" value="USI72732.1"/>
    <property type="molecule type" value="Genomic_DNA"/>
</dbReference>
<keyword evidence="2" id="KW-1185">Reference proteome</keyword>
<reference evidence="1" key="1">
    <citation type="journal article" date="2022" name="Toxins">
        <title>Genomic Analysis of Sphingopyxis sp. USTB-05 for Biodegrading Cyanobacterial Hepatotoxins.</title>
        <authorList>
            <person name="Liu C."/>
            <person name="Xu Q."/>
            <person name="Zhao Z."/>
            <person name="Zhang H."/>
            <person name="Liu X."/>
            <person name="Yin C."/>
            <person name="Liu Y."/>
            <person name="Yan H."/>
        </authorList>
    </citation>
    <scope>NUCLEOTIDE SEQUENCE</scope>
    <source>
        <strain evidence="1">NBD5</strain>
    </source>
</reference>
<dbReference type="Proteomes" id="UP001056937">
    <property type="component" value="Chromosome 1"/>
</dbReference>
<evidence type="ECO:0000313" key="2">
    <source>
        <dbReference type="Proteomes" id="UP001056937"/>
    </source>
</evidence>
<sequence>MAVRAEPPHAHRPATVSVPLDVPLKRGDTRIETVLLRRPGPGALRGLRLLDLVQADTDAMFALLPRITEPTLHAADLEALDIADFVELSNQVAGFLPQRGANTGSPIA</sequence>
<dbReference type="RefSeq" id="WP_252166540.1">
    <property type="nucleotide sequence ID" value="NZ_CP084930.1"/>
</dbReference>
<organism evidence="1 2">
    <name type="scientific">Sphingomonas morindae</name>
    <dbReference type="NCBI Taxonomy" id="1541170"/>
    <lineage>
        <taxon>Bacteria</taxon>
        <taxon>Pseudomonadati</taxon>
        <taxon>Pseudomonadota</taxon>
        <taxon>Alphaproteobacteria</taxon>
        <taxon>Sphingomonadales</taxon>
        <taxon>Sphingomonadaceae</taxon>
        <taxon>Sphingomonas</taxon>
    </lineage>
</organism>
<name>A0ABY4X745_9SPHN</name>
<dbReference type="Pfam" id="PF10109">
    <property type="entry name" value="Phage_TAC_7"/>
    <property type="match status" value="1"/>
</dbReference>
<dbReference type="InterPro" id="IPR019289">
    <property type="entry name" value="Phage_tail_E/E"/>
</dbReference>
<proteinExistence type="predicted"/>
<protein>
    <submittedName>
        <fullName evidence="1">Phage tail assembly protein</fullName>
    </submittedName>
</protein>